<dbReference type="EMBL" id="FWWT01000017">
    <property type="protein sequence ID" value="SMB91071.1"/>
    <property type="molecule type" value="Genomic_DNA"/>
</dbReference>
<evidence type="ECO:0000256" key="1">
    <source>
        <dbReference type="SAM" id="Phobius"/>
    </source>
</evidence>
<gene>
    <name evidence="2" type="ORF">SAMN00017405_1415</name>
</gene>
<sequence>MNNIYYIIIGMMVVTYIPRLLPFLFLEKIKLPPKVHRVLTFIPYTALGALIIPGIFTATPSMPIASLLGGAFALVYSWNKGGIIIPVIGAILTTFLVLLI</sequence>
<proteinExistence type="predicted"/>
<accession>A0A1W1VDF0</accession>
<keyword evidence="3" id="KW-1185">Reference proteome</keyword>
<dbReference type="InterPro" id="IPR008407">
    <property type="entry name" value="Brnchd-chn_aa_trnsp_AzlD"/>
</dbReference>
<dbReference type="Pfam" id="PF05437">
    <property type="entry name" value="AzlD"/>
    <property type="match status" value="1"/>
</dbReference>
<keyword evidence="1" id="KW-1133">Transmembrane helix</keyword>
<feature type="transmembrane region" description="Helical" evidence="1">
    <location>
        <begin position="6"/>
        <end position="26"/>
    </location>
</feature>
<dbReference type="AlphaFoldDB" id="A0A1W1VDF0"/>
<evidence type="ECO:0000313" key="3">
    <source>
        <dbReference type="Proteomes" id="UP000192731"/>
    </source>
</evidence>
<dbReference type="STRING" id="656914.SAMN00017405_1415"/>
<protein>
    <submittedName>
        <fullName evidence="2">Branched-chain amino acid transport protein</fullName>
    </submittedName>
</protein>
<dbReference type="OrthoDB" id="9811308at2"/>
<reference evidence="2 3" key="1">
    <citation type="submission" date="2017-04" db="EMBL/GenBank/DDBJ databases">
        <authorList>
            <person name="Afonso C.L."/>
            <person name="Miller P.J."/>
            <person name="Scott M.A."/>
            <person name="Spackman E."/>
            <person name="Goraichik I."/>
            <person name="Dimitrov K.M."/>
            <person name="Suarez D.L."/>
            <person name="Swayne D.E."/>
        </authorList>
    </citation>
    <scope>NUCLEOTIDE SEQUENCE [LARGE SCALE GENOMIC DNA]</scope>
    <source>
        <strain evidence="2 3">DSM 11270</strain>
    </source>
</reference>
<organism evidence="2 3">
    <name type="scientific">Desulfonispora thiosulfatigenes DSM 11270</name>
    <dbReference type="NCBI Taxonomy" id="656914"/>
    <lineage>
        <taxon>Bacteria</taxon>
        <taxon>Bacillati</taxon>
        <taxon>Bacillota</taxon>
        <taxon>Clostridia</taxon>
        <taxon>Eubacteriales</taxon>
        <taxon>Peptococcaceae</taxon>
        <taxon>Desulfonispora</taxon>
    </lineage>
</organism>
<keyword evidence="1" id="KW-0472">Membrane</keyword>
<name>A0A1W1VDF0_DESTI</name>
<feature type="transmembrane region" description="Helical" evidence="1">
    <location>
        <begin position="38"/>
        <end position="58"/>
    </location>
</feature>
<keyword evidence="1" id="KW-0812">Transmembrane</keyword>
<feature type="transmembrane region" description="Helical" evidence="1">
    <location>
        <begin position="78"/>
        <end position="99"/>
    </location>
</feature>
<dbReference type="Proteomes" id="UP000192731">
    <property type="component" value="Unassembled WGS sequence"/>
</dbReference>
<evidence type="ECO:0000313" key="2">
    <source>
        <dbReference type="EMBL" id="SMB91071.1"/>
    </source>
</evidence>
<dbReference type="RefSeq" id="WP_084053223.1">
    <property type="nucleotide sequence ID" value="NZ_FWWT01000017.1"/>
</dbReference>